<accession>A0A1M7LAQ5</accession>
<evidence type="ECO:0000256" key="1">
    <source>
        <dbReference type="SAM" id="MobiDB-lite"/>
    </source>
</evidence>
<evidence type="ECO:0000313" key="2">
    <source>
        <dbReference type="EMBL" id="SHM74669.1"/>
    </source>
</evidence>
<protein>
    <submittedName>
        <fullName evidence="2">Uncharacterized protein</fullName>
    </submittedName>
</protein>
<proteinExistence type="predicted"/>
<keyword evidence="3" id="KW-1185">Reference proteome</keyword>
<reference evidence="3" key="1">
    <citation type="submission" date="2016-11" db="EMBL/GenBank/DDBJ databases">
        <authorList>
            <person name="Varghese N."/>
            <person name="Submissions S."/>
        </authorList>
    </citation>
    <scope>NUCLEOTIDE SEQUENCE [LARGE SCALE GENOMIC DNA]</scope>
    <source>
        <strain evidence="3">DSM 24724</strain>
    </source>
</reference>
<evidence type="ECO:0000313" key="3">
    <source>
        <dbReference type="Proteomes" id="UP000184028"/>
    </source>
</evidence>
<feature type="compositionally biased region" description="Acidic residues" evidence="1">
    <location>
        <begin position="22"/>
        <end position="49"/>
    </location>
</feature>
<sequence length="73" mass="8825">MNTLDQNDKTIYNAIRFSEGNDNYEEEYEDENDITENEDQDDYDEDIDENDLDDDLIEHYDENDREIDNYATD</sequence>
<dbReference type="EMBL" id="FRBT01000009">
    <property type="protein sequence ID" value="SHM74669.1"/>
    <property type="molecule type" value="Genomic_DNA"/>
</dbReference>
<name>A0A1M7LAQ5_9FLAO</name>
<feature type="region of interest" description="Disordered" evidence="1">
    <location>
        <begin position="15"/>
        <end position="49"/>
    </location>
</feature>
<dbReference type="STRING" id="946677.SAMN05444484_10912"/>
<dbReference type="AlphaFoldDB" id="A0A1M7LAQ5"/>
<organism evidence="2 3">
    <name type="scientific">Flavobacterium chilense</name>
    <dbReference type="NCBI Taxonomy" id="946677"/>
    <lineage>
        <taxon>Bacteria</taxon>
        <taxon>Pseudomonadati</taxon>
        <taxon>Bacteroidota</taxon>
        <taxon>Flavobacteriia</taxon>
        <taxon>Flavobacteriales</taxon>
        <taxon>Flavobacteriaceae</taxon>
        <taxon>Flavobacterium</taxon>
    </lineage>
</organism>
<dbReference type="Proteomes" id="UP000184028">
    <property type="component" value="Unassembled WGS sequence"/>
</dbReference>
<dbReference type="RefSeq" id="WP_068840509.1">
    <property type="nucleotide sequence ID" value="NZ_FRBT01000009.1"/>
</dbReference>
<gene>
    <name evidence="2" type="ORF">SAMN05444484_10912</name>
</gene>